<evidence type="ECO:0000313" key="1">
    <source>
        <dbReference type="EMBL" id="VFQ77099.1"/>
    </source>
</evidence>
<dbReference type="PANTHER" id="PTHR47592">
    <property type="entry name" value="PBF68 PROTEIN"/>
    <property type="match status" value="1"/>
</dbReference>
<reference evidence="1 2" key="1">
    <citation type="submission" date="2018-04" db="EMBL/GenBank/DDBJ databases">
        <authorList>
            <person name="Vogel A."/>
        </authorList>
    </citation>
    <scope>NUCLEOTIDE SEQUENCE [LARGE SCALE GENOMIC DNA]</scope>
</reference>
<sequence length="193" mass="21784">MGSLYVDHSWRTLLGLYGFEQTNRELHKKNPYLQFVGQDGYEMLQRELAASQATSSADIAGSSTKTGTQLGRENFWLRGHAPGRKPKVTDPALMEICDRIVQLKGEVAEANDGLDPLVAMVNQEWYHNNYLTINYILEGLAETLYPVYAGVKLAKELWSTLNKKYQAEDVGTKKFIVEKMLDYKMVDSKSVVA</sequence>
<dbReference type="OrthoDB" id="685040at2759"/>
<protein>
    <submittedName>
        <fullName evidence="1">Uncharacterized protein</fullName>
    </submittedName>
</protein>
<gene>
    <name evidence="1" type="ORF">CCAM_LOCUS18875</name>
</gene>
<evidence type="ECO:0000313" key="2">
    <source>
        <dbReference type="Proteomes" id="UP000595140"/>
    </source>
</evidence>
<accession>A0A484LLH3</accession>
<proteinExistence type="predicted"/>
<organism evidence="1 2">
    <name type="scientific">Cuscuta campestris</name>
    <dbReference type="NCBI Taxonomy" id="132261"/>
    <lineage>
        <taxon>Eukaryota</taxon>
        <taxon>Viridiplantae</taxon>
        <taxon>Streptophyta</taxon>
        <taxon>Embryophyta</taxon>
        <taxon>Tracheophyta</taxon>
        <taxon>Spermatophyta</taxon>
        <taxon>Magnoliopsida</taxon>
        <taxon>eudicotyledons</taxon>
        <taxon>Gunneridae</taxon>
        <taxon>Pentapetalae</taxon>
        <taxon>asterids</taxon>
        <taxon>lamiids</taxon>
        <taxon>Solanales</taxon>
        <taxon>Convolvulaceae</taxon>
        <taxon>Cuscuteae</taxon>
        <taxon>Cuscuta</taxon>
        <taxon>Cuscuta subgen. Grammica</taxon>
        <taxon>Cuscuta sect. Cleistogrammica</taxon>
    </lineage>
</organism>
<dbReference type="PANTHER" id="PTHR47592:SF27">
    <property type="entry name" value="OS08G0421700 PROTEIN"/>
    <property type="match status" value="1"/>
</dbReference>
<dbReference type="AlphaFoldDB" id="A0A484LLH3"/>
<name>A0A484LLH3_9ASTE</name>
<dbReference type="EMBL" id="OOIL02001613">
    <property type="protein sequence ID" value="VFQ77099.1"/>
    <property type="molecule type" value="Genomic_DNA"/>
</dbReference>
<dbReference type="Proteomes" id="UP000595140">
    <property type="component" value="Unassembled WGS sequence"/>
</dbReference>
<dbReference type="Pfam" id="PF14223">
    <property type="entry name" value="Retrotran_gag_2"/>
    <property type="match status" value="1"/>
</dbReference>
<keyword evidence="2" id="KW-1185">Reference proteome</keyword>